<name>A0A9D2CDN2_9BACT</name>
<dbReference type="PROSITE" id="PS51186">
    <property type="entry name" value="GNAT"/>
    <property type="match status" value="1"/>
</dbReference>
<evidence type="ECO:0000256" key="1">
    <source>
        <dbReference type="ARBA" id="ARBA00022679"/>
    </source>
</evidence>
<gene>
    <name evidence="4" type="ORF">H9828_10185</name>
</gene>
<keyword evidence="1" id="KW-0808">Transferase</keyword>
<proteinExistence type="predicted"/>
<dbReference type="InterPro" id="IPR050832">
    <property type="entry name" value="Bact_Acetyltransf"/>
</dbReference>
<dbReference type="InterPro" id="IPR000182">
    <property type="entry name" value="GNAT_dom"/>
</dbReference>
<reference evidence="4" key="2">
    <citation type="submission" date="2021-04" db="EMBL/GenBank/DDBJ databases">
        <authorList>
            <person name="Gilroy R."/>
        </authorList>
    </citation>
    <scope>NUCLEOTIDE SEQUENCE</scope>
    <source>
        <strain evidence="4">5134</strain>
    </source>
</reference>
<reference evidence="4" key="1">
    <citation type="journal article" date="2021" name="PeerJ">
        <title>Extensive microbial diversity within the chicken gut microbiome revealed by metagenomics and culture.</title>
        <authorList>
            <person name="Gilroy R."/>
            <person name="Ravi A."/>
            <person name="Getino M."/>
            <person name="Pursley I."/>
            <person name="Horton D.L."/>
            <person name="Alikhan N.F."/>
            <person name="Baker D."/>
            <person name="Gharbi K."/>
            <person name="Hall N."/>
            <person name="Watson M."/>
            <person name="Adriaenssens E.M."/>
            <person name="Foster-Nyarko E."/>
            <person name="Jarju S."/>
            <person name="Secka A."/>
            <person name="Antonio M."/>
            <person name="Oren A."/>
            <person name="Chaudhuri R.R."/>
            <person name="La Ragione R."/>
            <person name="Hildebrand F."/>
            <person name="Pallen M.J."/>
        </authorList>
    </citation>
    <scope>NUCLEOTIDE SEQUENCE</scope>
    <source>
        <strain evidence="4">5134</strain>
    </source>
</reference>
<dbReference type="GO" id="GO:0016747">
    <property type="term" value="F:acyltransferase activity, transferring groups other than amino-acyl groups"/>
    <property type="evidence" value="ECO:0007669"/>
    <property type="project" value="InterPro"/>
</dbReference>
<dbReference type="InterPro" id="IPR016181">
    <property type="entry name" value="Acyl_CoA_acyltransferase"/>
</dbReference>
<accession>A0A9D2CDN2</accession>
<dbReference type="SUPFAM" id="SSF55729">
    <property type="entry name" value="Acyl-CoA N-acyltransferases (Nat)"/>
    <property type="match status" value="1"/>
</dbReference>
<evidence type="ECO:0000313" key="5">
    <source>
        <dbReference type="Proteomes" id="UP000886844"/>
    </source>
</evidence>
<comment type="caution">
    <text evidence="4">The sequence shown here is derived from an EMBL/GenBank/DDBJ whole genome shotgun (WGS) entry which is preliminary data.</text>
</comment>
<feature type="domain" description="N-acetyltransferase" evidence="3">
    <location>
        <begin position="11"/>
        <end position="166"/>
    </location>
</feature>
<protein>
    <submittedName>
        <fullName evidence="4">GNAT family N-acetyltransferase</fullName>
    </submittedName>
</protein>
<evidence type="ECO:0000313" key="4">
    <source>
        <dbReference type="EMBL" id="HIY69770.1"/>
    </source>
</evidence>
<dbReference type="PANTHER" id="PTHR43877">
    <property type="entry name" value="AMINOALKYLPHOSPHONATE N-ACETYLTRANSFERASE-RELATED-RELATED"/>
    <property type="match status" value="1"/>
</dbReference>
<dbReference type="Gene3D" id="3.40.630.30">
    <property type="match status" value="1"/>
</dbReference>
<dbReference type="AlphaFoldDB" id="A0A9D2CDN2"/>
<dbReference type="CDD" id="cd04301">
    <property type="entry name" value="NAT_SF"/>
    <property type="match status" value="1"/>
</dbReference>
<organism evidence="4 5">
    <name type="scientific">Candidatus Alistipes intestinigallinarum</name>
    <dbReference type="NCBI Taxonomy" id="2838440"/>
    <lineage>
        <taxon>Bacteria</taxon>
        <taxon>Pseudomonadati</taxon>
        <taxon>Bacteroidota</taxon>
        <taxon>Bacteroidia</taxon>
        <taxon>Bacteroidales</taxon>
        <taxon>Rikenellaceae</taxon>
        <taxon>Alistipes</taxon>
    </lineage>
</organism>
<evidence type="ECO:0000256" key="2">
    <source>
        <dbReference type="ARBA" id="ARBA00023315"/>
    </source>
</evidence>
<sequence length="166" mass="18564">MDCMNGTMNSVVIRPLRAEETPLLADFLYEAIWQPDPVRRVPREVLRAPELRIYVEGFGSRETDCGLVAEADGRVVGAAWSRCLQGFGWTGEAIPELAVALYPDFRGQGIGTRLMQALLAELRSRGFAAVSLSVQQANPAGRLYRRLGFRIVGEHAEEWVMRCELR</sequence>
<keyword evidence="2" id="KW-0012">Acyltransferase</keyword>
<dbReference type="Pfam" id="PF00583">
    <property type="entry name" value="Acetyltransf_1"/>
    <property type="match status" value="1"/>
</dbReference>
<dbReference type="EMBL" id="DXDA01000080">
    <property type="protein sequence ID" value="HIY69770.1"/>
    <property type="molecule type" value="Genomic_DNA"/>
</dbReference>
<evidence type="ECO:0000259" key="3">
    <source>
        <dbReference type="PROSITE" id="PS51186"/>
    </source>
</evidence>
<dbReference type="Proteomes" id="UP000886844">
    <property type="component" value="Unassembled WGS sequence"/>
</dbReference>